<dbReference type="EMBL" id="JBHLUD010000004">
    <property type="protein sequence ID" value="MFC0543230.1"/>
    <property type="molecule type" value="Genomic_DNA"/>
</dbReference>
<gene>
    <name evidence="10" type="ORF">ACFFH7_17140</name>
</gene>
<evidence type="ECO:0000256" key="5">
    <source>
        <dbReference type="ARBA" id="ARBA00022679"/>
    </source>
</evidence>
<dbReference type="Proteomes" id="UP001589810">
    <property type="component" value="Unassembled WGS sequence"/>
</dbReference>
<evidence type="ECO:0000256" key="1">
    <source>
        <dbReference type="ARBA" id="ARBA00004141"/>
    </source>
</evidence>
<dbReference type="RefSeq" id="WP_273941623.1">
    <property type="nucleotide sequence ID" value="NZ_CP097263.1"/>
</dbReference>
<proteinExistence type="predicted"/>
<evidence type="ECO:0000256" key="7">
    <source>
        <dbReference type="ARBA" id="ARBA00022989"/>
    </source>
</evidence>
<keyword evidence="4" id="KW-0328">Glycosyltransferase</keyword>
<feature type="transmembrane region" description="Helical" evidence="9">
    <location>
        <begin position="305"/>
        <end position="322"/>
    </location>
</feature>
<dbReference type="PANTHER" id="PTHR43646:SF3">
    <property type="entry name" value="SLR1566 PROTEIN"/>
    <property type="match status" value="1"/>
</dbReference>
<reference evidence="10 11" key="1">
    <citation type="submission" date="2024-09" db="EMBL/GenBank/DDBJ databases">
        <authorList>
            <person name="Sun Q."/>
            <person name="Mori K."/>
        </authorList>
    </citation>
    <scope>NUCLEOTIDE SEQUENCE [LARGE SCALE GENOMIC DNA]</scope>
    <source>
        <strain evidence="10 11">TBRC 1432</strain>
    </source>
</reference>
<evidence type="ECO:0000256" key="8">
    <source>
        <dbReference type="ARBA" id="ARBA00023136"/>
    </source>
</evidence>
<evidence type="ECO:0000256" key="6">
    <source>
        <dbReference type="ARBA" id="ARBA00022692"/>
    </source>
</evidence>
<dbReference type="PANTHER" id="PTHR43646">
    <property type="entry name" value="GLYCOSYLTRANSFERASE"/>
    <property type="match status" value="1"/>
</dbReference>
<comment type="subcellular location">
    <subcellularLocation>
        <location evidence="1">Membrane</location>
        <topology evidence="1">Multi-pass membrane protein</topology>
    </subcellularLocation>
</comment>
<feature type="transmembrane region" description="Helical" evidence="9">
    <location>
        <begin position="277"/>
        <end position="299"/>
    </location>
</feature>
<evidence type="ECO:0000256" key="3">
    <source>
        <dbReference type="ARBA" id="ARBA00004991"/>
    </source>
</evidence>
<protein>
    <submittedName>
        <fullName evidence="10">Glycosyltransferase</fullName>
    </submittedName>
</protein>
<evidence type="ECO:0000313" key="10">
    <source>
        <dbReference type="EMBL" id="MFC0543230.1"/>
    </source>
</evidence>
<keyword evidence="8 9" id="KW-0472">Membrane</keyword>
<dbReference type="InterPro" id="IPR017832">
    <property type="entry name" value="Glyco_trans_2_hopen-assoc_HpnB"/>
</dbReference>
<accession>A0ABV6MSF7</accession>
<dbReference type="Gene3D" id="3.90.550.10">
    <property type="entry name" value="Spore Coat Polysaccharide Biosynthesis Protein SpsA, Chain A"/>
    <property type="match status" value="1"/>
</dbReference>
<keyword evidence="6 9" id="KW-0812">Transmembrane</keyword>
<comment type="caution">
    <text evidence="10">The sequence shown here is derived from an EMBL/GenBank/DDBJ whole genome shotgun (WGS) entry which is preliminary data.</text>
</comment>
<feature type="transmembrane region" description="Helical" evidence="9">
    <location>
        <begin position="329"/>
        <end position="347"/>
    </location>
</feature>
<dbReference type="Pfam" id="PF13506">
    <property type="entry name" value="Glyco_transf_21"/>
    <property type="match status" value="1"/>
</dbReference>
<dbReference type="NCBIfam" id="TIGR03469">
    <property type="entry name" value="HpnB"/>
    <property type="match status" value="1"/>
</dbReference>
<evidence type="ECO:0000256" key="9">
    <source>
        <dbReference type="SAM" id="Phobius"/>
    </source>
</evidence>
<sequence length="372" mass="40118">MLIVTGVAALAWLYLLLAHGGFWRTSQRLPAGGPPRTWPAVVAVVPARDEADILGLTLPTLLGQDYPGPFRVVLVDDASTDGTAQAALAVGTGRLDIVRSEGPPPGWAGKVAAMQTGVRNASDGEYLLFTDADIAHPADGVRKLVTAALADDRALVSQMALLRTETWWERLIVPAFVYFFSLLYPFGKVNDPRSRIGAAAGGCMLVRQEALERAGGLAAIKDALIDDVAFGQLLKRAGNRTWLGLSTSITSRRPYPKLADLWQMVARSAYTQLRNSPFLLVGCVLGLLVIFVTPLLAVALGPLDVRLLGLLAWLVMAATYVPMLRLYRLPLWLAPMLPAVAVLYTAMTVDSARRHWLGKGGAWKGRTAKTCQ</sequence>
<dbReference type="InterPro" id="IPR029044">
    <property type="entry name" value="Nucleotide-diphossugar_trans"/>
</dbReference>
<evidence type="ECO:0000313" key="11">
    <source>
        <dbReference type="Proteomes" id="UP001589810"/>
    </source>
</evidence>
<organism evidence="10 11">
    <name type="scientific">Kutzneria chonburiensis</name>
    <dbReference type="NCBI Taxonomy" id="1483604"/>
    <lineage>
        <taxon>Bacteria</taxon>
        <taxon>Bacillati</taxon>
        <taxon>Actinomycetota</taxon>
        <taxon>Actinomycetes</taxon>
        <taxon>Pseudonocardiales</taxon>
        <taxon>Pseudonocardiaceae</taxon>
        <taxon>Kutzneria</taxon>
    </lineage>
</organism>
<evidence type="ECO:0000256" key="4">
    <source>
        <dbReference type="ARBA" id="ARBA00022676"/>
    </source>
</evidence>
<evidence type="ECO:0000256" key="2">
    <source>
        <dbReference type="ARBA" id="ARBA00004760"/>
    </source>
</evidence>
<dbReference type="InterPro" id="IPR025993">
    <property type="entry name" value="Ceramide_glucosylTrfase"/>
</dbReference>
<name>A0ABV6MSF7_9PSEU</name>
<keyword evidence="11" id="KW-1185">Reference proteome</keyword>
<comment type="pathway">
    <text evidence="3">Sphingolipid metabolism.</text>
</comment>
<keyword evidence="7 9" id="KW-1133">Transmembrane helix</keyword>
<dbReference type="SUPFAM" id="SSF53448">
    <property type="entry name" value="Nucleotide-diphospho-sugar transferases"/>
    <property type="match status" value="1"/>
</dbReference>
<comment type="pathway">
    <text evidence="2">Lipid metabolism; sphingolipid metabolism.</text>
</comment>
<keyword evidence="5" id="KW-0808">Transferase</keyword>